<comment type="caution">
    <text evidence="2">The sequence shown here is derived from an EMBL/GenBank/DDBJ whole genome shotgun (WGS) entry which is preliminary data.</text>
</comment>
<evidence type="ECO:0000256" key="1">
    <source>
        <dbReference type="SAM" id="MobiDB-lite"/>
    </source>
</evidence>
<dbReference type="InterPro" id="IPR036526">
    <property type="entry name" value="C-N_Hydrolase_sf"/>
</dbReference>
<dbReference type="Gene3D" id="3.60.110.10">
    <property type="entry name" value="Carbon-nitrogen hydrolase"/>
    <property type="match status" value="2"/>
</dbReference>
<name>K1VRK8_TRIAC</name>
<dbReference type="HOGENOM" id="CLU_009854_1_0_1"/>
<dbReference type="GO" id="GO:0030163">
    <property type="term" value="P:protein catabolic process"/>
    <property type="evidence" value="ECO:0007669"/>
    <property type="project" value="TreeGrafter"/>
</dbReference>
<feature type="compositionally biased region" description="Low complexity" evidence="1">
    <location>
        <begin position="63"/>
        <end position="73"/>
    </location>
</feature>
<dbReference type="GO" id="GO:0070773">
    <property type="term" value="F:protein-N-terminal glutamine amidohydrolase activity"/>
    <property type="evidence" value="ECO:0007669"/>
    <property type="project" value="InterPro"/>
</dbReference>
<dbReference type="GO" id="GO:0008418">
    <property type="term" value="F:protein-N-terminal asparagine amidohydrolase activity"/>
    <property type="evidence" value="ECO:0007669"/>
    <property type="project" value="InterPro"/>
</dbReference>
<reference evidence="2 3" key="1">
    <citation type="journal article" date="2012" name="Eukaryot. Cell">
        <title>Genome sequence of the Trichosporon asahii environmental strain CBS 8904.</title>
        <authorList>
            <person name="Yang R.Y."/>
            <person name="Li H.T."/>
            <person name="Zhu H."/>
            <person name="Zhou G.P."/>
            <person name="Wang M."/>
            <person name="Wang L."/>
        </authorList>
    </citation>
    <scope>NUCLEOTIDE SEQUENCE [LARGE SCALE GENOMIC DNA]</scope>
    <source>
        <strain evidence="2 3">CBS 8904</strain>
    </source>
</reference>
<dbReference type="FunCoup" id="K1VRK8">
    <property type="interactions" value="5"/>
</dbReference>
<dbReference type="InParanoid" id="K1VRK8"/>
<evidence type="ECO:0000313" key="3">
    <source>
        <dbReference type="Proteomes" id="UP000006757"/>
    </source>
</evidence>
<dbReference type="PANTHER" id="PTHR11750:SF26">
    <property type="entry name" value="PROTEIN N-TERMINAL AMIDASE"/>
    <property type="match status" value="1"/>
</dbReference>
<dbReference type="InterPro" id="IPR039703">
    <property type="entry name" value="Nta1"/>
</dbReference>
<gene>
    <name evidence="2" type="ORF">A1Q2_02489</name>
</gene>
<protein>
    <recommendedName>
        <fullName evidence="4">CN hydrolase domain-containing protein</fullName>
    </recommendedName>
</protein>
<evidence type="ECO:0000313" key="2">
    <source>
        <dbReference type="EMBL" id="EKD03206.1"/>
    </source>
</evidence>
<dbReference type="SUPFAM" id="SSF56317">
    <property type="entry name" value="Carbon-nitrogen hydrolase"/>
    <property type="match status" value="2"/>
</dbReference>
<evidence type="ECO:0008006" key="4">
    <source>
        <dbReference type="Google" id="ProtNLM"/>
    </source>
</evidence>
<sequence>MAVTGYCFKNAEEIAPFLESQRGITFDMSSEIAKRLGCYVVAGYPERLPQPGDSLAPEGFGLPSASTSSSTSEAPPPFDPSPLEDEAIISSAPEAQLAIPPPSDPSDLPPSFDEATAQATTTPATAQDGAHKTKGIGYNSALLVGPSGDLLGNYRKSFLYDADRPWAREGPGFRYFDLPPPLGRLVIGVCMAPWNAYELSGFVKRVGGDTLVVPMNWLEPELDESDLSDEEREELENLKGPEHPCLSNLNYWAARCAPLHDPSPEYSGPPEGREGNEGSKEVVFVAANRSGVERGTTFSGSSAVMRFGPGVELVEAFSRGKEGVLIAHVL</sequence>
<feature type="compositionally biased region" description="Low complexity" evidence="1">
    <location>
        <begin position="109"/>
        <end position="127"/>
    </location>
</feature>
<dbReference type="STRING" id="1220162.K1VRK8"/>
<feature type="compositionally biased region" description="Pro residues" evidence="1">
    <location>
        <begin position="99"/>
        <end position="108"/>
    </location>
</feature>
<dbReference type="eggNOG" id="KOG0806">
    <property type="taxonomic scope" value="Eukaryota"/>
</dbReference>
<dbReference type="EMBL" id="AMBO01000262">
    <property type="protein sequence ID" value="EKD03206.1"/>
    <property type="molecule type" value="Genomic_DNA"/>
</dbReference>
<accession>K1VRK8</accession>
<proteinExistence type="predicted"/>
<dbReference type="PANTHER" id="PTHR11750">
    <property type="entry name" value="PROTEIN N-TERMINAL AMIDASE"/>
    <property type="match status" value="1"/>
</dbReference>
<feature type="region of interest" description="Disordered" evidence="1">
    <location>
        <begin position="50"/>
        <end position="132"/>
    </location>
</feature>
<organism evidence="2 3">
    <name type="scientific">Trichosporon asahii var. asahii (strain CBS 8904)</name>
    <name type="common">Yeast</name>
    <dbReference type="NCBI Taxonomy" id="1220162"/>
    <lineage>
        <taxon>Eukaryota</taxon>
        <taxon>Fungi</taxon>
        <taxon>Dikarya</taxon>
        <taxon>Basidiomycota</taxon>
        <taxon>Agaricomycotina</taxon>
        <taxon>Tremellomycetes</taxon>
        <taxon>Trichosporonales</taxon>
        <taxon>Trichosporonaceae</taxon>
        <taxon>Trichosporon</taxon>
    </lineage>
</organism>
<keyword evidence="3" id="KW-1185">Reference proteome</keyword>
<dbReference type="AlphaFoldDB" id="K1VRK8"/>
<dbReference type="OMA" id="MAAENEM"/>
<dbReference type="Proteomes" id="UP000006757">
    <property type="component" value="Unassembled WGS sequence"/>
</dbReference>
<dbReference type="OrthoDB" id="201515at2759"/>